<evidence type="ECO:0000256" key="1">
    <source>
        <dbReference type="ARBA" id="ARBA00004141"/>
    </source>
</evidence>
<feature type="transmembrane region" description="Helical" evidence="10">
    <location>
        <begin position="167"/>
        <end position="191"/>
    </location>
</feature>
<keyword evidence="13" id="KW-1185">Reference proteome</keyword>
<feature type="transmembrane region" description="Helical" evidence="10">
    <location>
        <begin position="12"/>
        <end position="32"/>
    </location>
</feature>
<proteinExistence type="predicted"/>
<dbReference type="SFLD" id="SFLDS00052">
    <property type="entry name" value="Ferric_Reductase_Domain"/>
    <property type="match status" value="1"/>
</dbReference>
<dbReference type="Pfam" id="PF01794">
    <property type="entry name" value="Ferric_reduct"/>
    <property type="match status" value="1"/>
</dbReference>
<dbReference type="Pfam" id="PF08030">
    <property type="entry name" value="NAD_binding_6"/>
    <property type="match status" value="1"/>
</dbReference>
<dbReference type="FunFam" id="2.40.30.10:FF:000217">
    <property type="entry name" value="NADPH oxidase 1"/>
    <property type="match status" value="1"/>
</dbReference>
<evidence type="ECO:0000256" key="2">
    <source>
        <dbReference type="ARBA" id="ARBA00022617"/>
    </source>
</evidence>
<dbReference type="Ensembl" id="ENSSRHT00000088977.1">
    <property type="protein sequence ID" value="ENSSRHP00000086633.1"/>
    <property type="gene ID" value="ENSSRHG00000042482.1"/>
</dbReference>
<keyword evidence="7" id="KW-0408">Iron</keyword>
<feature type="transmembrane region" description="Helical" evidence="10">
    <location>
        <begin position="203"/>
        <end position="223"/>
    </location>
</feature>
<feature type="transmembrane region" description="Helical" evidence="10">
    <location>
        <begin position="52"/>
        <end position="72"/>
    </location>
</feature>
<keyword evidence="3 10" id="KW-0812">Transmembrane</keyword>
<name>A0A673M7W4_9TELE</name>
<organism evidence="12 13">
    <name type="scientific">Sinocyclocheilus rhinocerous</name>
    <dbReference type="NCBI Taxonomy" id="307959"/>
    <lineage>
        <taxon>Eukaryota</taxon>
        <taxon>Metazoa</taxon>
        <taxon>Chordata</taxon>
        <taxon>Craniata</taxon>
        <taxon>Vertebrata</taxon>
        <taxon>Euteleostomi</taxon>
        <taxon>Actinopterygii</taxon>
        <taxon>Neopterygii</taxon>
        <taxon>Teleostei</taxon>
        <taxon>Ostariophysi</taxon>
        <taxon>Cypriniformes</taxon>
        <taxon>Cyprinidae</taxon>
        <taxon>Cyprininae</taxon>
        <taxon>Sinocyclocheilus</taxon>
    </lineage>
</organism>
<reference evidence="12" key="1">
    <citation type="submission" date="2025-08" db="UniProtKB">
        <authorList>
            <consortium name="Ensembl"/>
        </authorList>
    </citation>
    <scope>IDENTIFICATION</scope>
</reference>
<keyword evidence="4" id="KW-0479">Metal-binding</keyword>
<dbReference type="Proteomes" id="UP000472270">
    <property type="component" value="Unassembled WGS sequence"/>
</dbReference>
<dbReference type="FunFam" id="3.40.50.80:FF:000004">
    <property type="entry name" value="NADPH oxidase isoform 2"/>
    <property type="match status" value="1"/>
</dbReference>
<evidence type="ECO:0000313" key="12">
    <source>
        <dbReference type="Ensembl" id="ENSSRHP00000086633.1"/>
    </source>
</evidence>
<dbReference type="GO" id="GO:0016175">
    <property type="term" value="F:superoxide-generating NAD(P)H oxidase activity"/>
    <property type="evidence" value="ECO:0007669"/>
    <property type="project" value="TreeGrafter"/>
</dbReference>
<gene>
    <name evidence="12" type="primary">LOC107724830</name>
</gene>
<keyword evidence="8 10" id="KW-0472">Membrane</keyword>
<evidence type="ECO:0000256" key="10">
    <source>
        <dbReference type="SAM" id="Phobius"/>
    </source>
</evidence>
<dbReference type="AlphaFoldDB" id="A0A673M7W4"/>
<feature type="transmembrane region" description="Helical" evidence="10">
    <location>
        <begin position="100"/>
        <end position="121"/>
    </location>
</feature>
<evidence type="ECO:0000256" key="6">
    <source>
        <dbReference type="ARBA" id="ARBA00023002"/>
    </source>
</evidence>
<dbReference type="InterPro" id="IPR013130">
    <property type="entry name" value="Fe3_Rdtase_TM_dom"/>
</dbReference>
<protein>
    <submittedName>
        <fullName evidence="12">Cytochrome b-245 heavy chain-like</fullName>
    </submittedName>
</protein>
<dbReference type="InterPro" id="IPR000778">
    <property type="entry name" value="Cyt_b245_heavy_chain"/>
</dbReference>
<dbReference type="PROSITE" id="PS51384">
    <property type="entry name" value="FAD_FR"/>
    <property type="match status" value="1"/>
</dbReference>
<accession>A0A673M7W4</accession>
<dbReference type="PANTHER" id="PTHR11972:SF203">
    <property type="entry name" value="NADPH OXIDASE 1"/>
    <property type="match status" value="1"/>
</dbReference>
<dbReference type="SFLD" id="SFLDG01169">
    <property type="entry name" value="NADPH_oxidase_subgroup_(NOX)"/>
    <property type="match status" value="1"/>
</dbReference>
<dbReference type="RefSeq" id="XP_016389391.1">
    <property type="nucleotide sequence ID" value="XM_016533905.1"/>
</dbReference>
<keyword evidence="6" id="KW-0560">Oxidoreductase</keyword>
<dbReference type="InterPro" id="IPR013112">
    <property type="entry name" value="FAD-bd_8"/>
</dbReference>
<dbReference type="InterPro" id="IPR017938">
    <property type="entry name" value="Riboflavin_synthase-like_b-brl"/>
</dbReference>
<dbReference type="PANTHER" id="PTHR11972">
    <property type="entry name" value="NADPH OXIDASE"/>
    <property type="match status" value="1"/>
</dbReference>
<evidence type="ECO:0000256" key="9">
    <source>
        <dbReference type="ARBA" id="ARBA00049908"/>
    </source>
</evidence>
<feature type="domain" description="FAD-binding FR-type" evidence="11">
    <location>
        <begin position="285"/>
        <end position="391"/>
    </location>
</feature>
<comment type="subcellular location">
    <subcellularLocation>
        <location evidence="1">Membrane</location>
        <topology evidence="1">Multi-pass membrane protein</topology>
    </subcellularLocation>
</comment>
<dbReference type="PRINTS" id="PR00466">
    <property type="entry name" value="GP91PHOX"/>
</dbReference>
<dbReference type="GeneID" id="107724830"/>
<reference evidence="12" key="2">
    <citation type="submission" date="2025-09" db="UniProtKB">
        <authorList>
            <consortium name="Ensembl"/>
        </authorList>
    </citation>
    <scope>IDENTIFICATION</scope>
</reference>
<dbReference type="Pfam" id="PF08022">
    <property type="entry name" value="FAD_binding_8"/>
    <property type="match status" value="1"/>
</dbReference>
<dbReference type="Gene3D" id="2.40.30.10">
    <property type="entry name" value="Translation factors"/>
    <property type="match status" value="1"/>
</dbReference>
<comment type="catalytic activity">
    <reaction evidence="9">
        <text>NADPH + 2 O2 = 2 superoxide + NADP(+) + H(+)</text>
        <dbReference type="Rhea" id="RHEA:63180"/>
        <dbReference type="ChEBI" id="CHEBI:15378"/>
        <dbReference type="ChEBI" id="CHEBI:15379"/>
        <dbReference type="ChEBI" id="CHEBI:18421"/>
        <dbReference type="ChEBI" id="CHEBI:57783"/>
        <dbReference type="ChEBI" id="CHEBI:58349"/>
    </reaction>
</comment>
<dbReference type="GO" id="GO:0046872">
    <property type="term" value="F:metal ion binding"/>
    <property type="evidence" value="ECO:0007669"/>
    <property type="project" value="UniProtKB-KW"/>
</dbReference>
<keyword evidence="5 10" id="KW-1133">Transmembrane helix</keyword>
<dbReference type="GO" id="GO:0006952">
    <property type="term" value="P:defense response"/>
    <property type="evidence" value="ECO:0007669"/>
    <property type="project" value="TreeGrafter"/>
</dbReference>
<evidence type="ECO:0000256" key="8">
    <source>
        <dbReference type="ARBA" id="ARBA00023136"/>
    </source>
</evidence>
<dbReference type="Gene3D" id="3.40.50.80">
    <property type="entry name" value="Nucleotide-binding domain of ferredoxin-NADP reductase (FNR) module"/>
    <property type="match status" value="1"/>
</dbReference>
<dbReference type="CDD" id="cd06186">
    <property type="entry name" value="NOX_Duox_like_FAD_NADP"/>
    <property type="match status" value="1"/>
</dbReference>
<evidence type="ECO:0000256" key="4">
    <source>
        <dbReference type="ARBA" id="ARBA00022723"/>
    </source>
</evidence>
<sequence>MSNWIINQGLSAFILVVWMGINIFLFVYYYLFYDLGPQFEYTRELLGSALPWARAPAAVLNFNCMLILLPVCRNLLSLLRGSFICCGRSMRKQLDKNLTFHKLVAYMIALMTAVHTVAHLLNADWYTNSFQGRYGPLASKLSMLGDSRELNTTYLNPIRSNSTTPTIFVFTTIAGLTGVVITLALILIITSSMEVIRRSYFEVFWYTHHLFIIFFAGLVFHGAGRIVRSQQVTNPPHNNSFCKDQPENWGKIPECPVPQFAGGFPQTWMWVIGPMIIYLCERLLRFIRYMQPVSYRKIVIRPSKVLELQLVKPGFKMEVGQYVFLNCPAISQLEWHPFTMTSAPEEDFFSVHIRSVGDWTEKLIKMVENLPEGGQGPKMAVDGPFGTASEDVFDYEVSMLVGAGIGVTPFASILKSIWYKFKDSDPKLRTKRIYFYWLCRETYAFEWFADLLQVLEKDMEERGMRDFLTYKLYLTGWDQSHVNHAMVHFDKDTDIITGLKQKTHYGRPNWDREFEQVRQENPSSVVGTFLCGPQALAKDLEKKCVRYSDVDPRKTTFYFNKENF</sequence>
<dbReference type="GO" id="GO:0043020">
    <property type="term" value="C:NADPH oxidase complex"/>
    <property type="evidence" value="ECO:0007669"/>
    <property type="project" value="TreeGrafter"/>
</dbReference>
<evidence type="ECO:0000256" key="5">
    <source>
        <dbReference type="ARBA" id="ARBA00022989"/>
    </source>
</evidence>
<keyword evidence="2" id="KW-0349">Heme</keyword>
<dbReference type="InterPro" id="IPR039261">
    <property type="entry name" value="FNR_nucleotide-bd"/>
</dbReference>
<evidence type="ECO:0000256" key="7">
    <source>
        <dbReference type="ARBA" id="ARBA00023004"/>
    </source>
</evidence>
<dbReference type="OrthoDB" id="167398at2759"/>
<dbReference type="SUPFAM" id="SSF63380">
    <property type="entry name" value="Riboflavin synthase domain-like"/>
    <property type="match status" value="1"/>
</dbReference>
<dbReference type="SUPFAM" id="SSF52343">
    <property type="entry name" value="Ferredoxin reductase-like, C-terminal NADP-linked domain"/>
    <property type="match status" value="1"/>
</dbReference>
<dbReference type="KEGG" id="srx:107724830"/>
<evidence type="ECO:0000313" key="13">
    <source>
        <dbReference type="Proteomes" id="UP000472270"/>
    </source>
</evidence>
<dbReference type="GO" id="GO:0042554">
    <property type="term" value="P:superoxide anion generation"/>
    <property type="evidence" value="ECO:0007669"/>
    <property type="project" value="TreeGrafter"/>
</dbReference>
<dbReference type="InterPro" id="IPR050369">
    <property type="entry name" value="RBOH/FRE"/>
</dbReference>
<dbReference type="InterPro" id="IPR013121">
    <property type="entry name" value="Fe_red_NAD-bd_6"/>
</dbReference>
<dbReference type="InterPro" id="IPR017927">
    <property type="entry name" value="FAD-bd_FR_type"/>
</dbReference>
<evidence type="ECO:0000256" key="3">
    <source>
        <dbReference type="ARBA" id="ARBA00022692"/>
    </source>
</evidence>
<evidence type="ECO:0000259" key="11">
    <source>
        <dbReference type="PROSITE" id="PS51384"/>
    </source>
</evidence>
<dbReference type="SFLD" id="SFLDG01168">
    <property type="entry name" value="Ferric_reductase_subgroup_(FRE"/>
    <property type="match status" value="1"/>
</dbReference>